<organism evidence="5 6">
    <name type="scientific">Chlorella sorokiniana</name>
    <name type="common">Freshwater green alga</name>
    <dbReference type="NCBI Taxonomy" id="3076"/>
    <lineage>
        <taxon>Eukaryota</taxon>
        <taxon>Viridiplantae</taxon>
        <taxon>Chlorophyta</taxon>
        <taxon>core chlorophytes</taxon>
        <taxon>Trebouxiophyceae</taxon>
        <taxon>Chlorellales</taxon>
        <taxon>Chlorellaceae</taxon>
        <taxon>Chlorella clade</taxon>
        <taxon>Chlorella</taxon>
    </lineage>
</organism>
<gene>
    <name evidence="5" type="ORF">C2E21_6712</name>
</gene>
<dbReference type="GO" id="GO:0006272">
    <property type="term" value="P:leading strand elongation"/>
    <property type="evidence" value="ECO:0007669"/>
    <property type="project" value="TreeGrafter"/>
</dbReference>
<keyword evidence="2" id="KW-0539">Nucleus</keyword>
<dbReference type="GO" id="GO:0031490">
    <property type="term" value="F:chromatin DNA binding"/>
    <property type="evidence" value="ECO:0007669"/>
    <property type="project" value="TreeGrafter"/>
</dbReference>
<dbReference type="GO" id="GO:0046982">
    <property type="term" value="F:protein heterodimerization activity"/>
    <property type="evidence" value="ECO:0007669"/>
    <property type="project" value="InterPro"/>
</dbReference>
<feature type="compositionally biased region" description="Low complexity" evidence="3">
    <location>
        <begin position="1"/>
        <end position="11"/>
    </location>
</feature>
<dbReference type="PANTHER" id="PTHR46172:SF1">
    <property type="entry name" value="DNA POLYMERASE EPSILON SUBUNIT 3"/>
    <property type="match status" value="1"/>
</dbReference>
<dbReference type="Proteomes" id="UP000239899">
    <property type="component" value="Unassembled WGS sequence"/>
</dbReference>
<dbReference type="Gene3D" id="1.10.20.10">
    <property type="entry name" value="Histone, subunit A"/>
    <property type="match status" value="1"/>
</dbReference>
<proteinExistence type="predicted"/>
<dbReference type="AlphaFoldDB" id="A0A2P6TKN1"/>
<accession>A0A2P6TKN1</accession>
<name>A0A2P6TKN1_CHLSO</name>
<evidence type="ECO:0000313" key="6">
    <source>
        <dbReference type="Proteomes" id="UP000239899"/>
    </source>
</evidence>
<dbReference type="InterPro" id="IPR009072">
    <property type="entry name" value="Histone-fold"/>
</dbReference>
<evidence type="ECO:0000256" key="2">
    <source>
        <dbReference type="ARBA" id="ARBA00023242"/>
    </source>
</evidence>
<comment type="caution">
    <text evidence="5">The sequence shown here is derived from an EMBL/GenBank/DDBJ whole genome shotgun (WGS) entry which is preliminary data.</text>
</comment>
<feature type="compositionally biased region" description="Basic and acidic residues" evidence="3">
    <location>
        <begin position="122"/>
        <end position="146"/>
    </location>
</feature>
<dbReference type="SUPFAM" id="SSF47113">
    <property type="entry name" value="Histone-fold"/>
    <property type="match status" value="1"/>
</dbReference>
<evidence type="ECO:0000259" key="4">
    <source>
        <dbReference type="Pfam" id="PF00808"/>
    </source>
</evidence>
<dbReference type="GO" id="GO:0008623">
    <property type="term" value="C:CHRAC"/>
    <property type="evidence" value="ECO:0007669"/>
    <property type="project" value="TreeGrafter"/>
</dbReference>
<feature type="compositionally biased region" description="Acidic residues" evidence="3">
    <location>
        <begin position="165"/>
        <end position="175"/>
    </location>
</feature>
<feature type="compositionally biased region" description="Low complexity" evidence="3">
    <location>
        <begin position="149"/>
        <end position="163"/>
    </location>
</feature>
<protein>
    <submittedName>
        <fullName evidence="5">DNA polymerase epsilon subunit 3</fullName>
    </submittedName>
</protein>
<keyword evidence="6" id="KW-1185">Reference proteome</keyword>
<dbReference type="PANTHER" id="PTHR46172">
    <property type="entry name" value="DNA POLYMERASE EPSILON SUBUNIT 3"/>
    <property type="match status" value="1"/>
</dbReference>
<feature type="region of interest" description="Disordered" evidence="3">
    <location>
        <begin position="1"/>
        <end position="24"/>
    </location>
</feature>
<dbReference type="GO" id="GO:0008622">
    <property type="term" value="C:epsilon DNA polymerase complex"/>
    <property type="evidence" value="ECO:0007669"/>
    <property type="project" value="TreeGrafter"/>
</dbReference>
<dbReference type="Pfam" id="PF00808">
    <property type="entry name" value="CBFD_NFYB_HMF"/>
    <property type="match status" value="1"/>
</dbReference>
<dbReference type="EMBL" id="LHPG02000013">
    <property type="protein sequence ID" value="PRW44627.1"/>
    <property type="molecule type" value="Genomic_DNA"/>
</dbReference>
<dbReference type="InterPro" id="IPR003958">
    <property type="entry name" value="CBFA_NFYB_domain"/>
</dbReference>
<dbReference type="InterPro" id="IPR051377">
    <property type="entry name" value="DNA_Pol-Epsilon_Subunit"/>
</dbReference>
<feature type="region of interest" description="Disordered" evidence="3">
    <location>
        <begin position="122"/>
        <end position="175"/>
    </location>
</feature>
<dbReference type="GO" id="GO:0031507">
    <property type="term" value="P:heterochromatin formation"/>
    <property type="evidence" value="ECO:0007669"/>
    <property type="project" value="TreeGrafter"/>
</dbReference>
<dbReference type="STRING" id="3076.A0A2P6TKN1"/>
<comment type="subcellular location">
    <subcellularLocation>
        <location evidence="1">Nucleus</location>
    </subcellularLocation>
</comment>
<sequence>MSGAAEAAAVASPTKSGGGGGEDAELPKALLKRILKARLAEWDAQQNGGDGSRDFQINKDALLACSEAAKLFIHYLASTASDNCKDAKRQTISADDVATALEDLDFGELVAPLRAALEAYRTENREKAKKRADASKKRKVADKGGEGGEQQQEQEQGEQQGGEAMEADAAGDDTS</sequence>
<dbReference type="GO" id="GO:0006974">
    <property type="term" value="P:DNA damage response"/>
    <property type="evidence" value="ECO:0007669"/>
    <property type="project" value="TreeGrafter"/>
</dbReference>
<reference evidence="5 6" key="1">
    <citation type="journal article" date="2018" name="Plant J.">
        <title>Genome sequences of Chlorella sorokiniana UTEX 1602 and Micractinium conductrix SAG 241.80: implications to maltose excretion by a green alga.</title>
        <authorList>
            <person name="Arriola M.B."/>
            <person name="Velmurugan N."/>
            <person name="Zhang Y."/>
            <person name="Plunkett M.H."/>
            <person name="Hondzo H."/>
            <person name="Barney B.M."/>
        </authorList>
    </citation>
    <scope>NUCLEOTIDE SEQUENCE [LARGE SCALE GENOMIC DNA]</scope>
    <source>
        <strain evidence="6">UTEX 1602</strain>
    </source>
</reference>
<dbReference type="CDD" id="cd22928">
    <property type="entry name" value="HFD_POLE3_DPB4"/>
    <property type="match status" value="1"/>
</dbReference>
<feature type="domain" description="Transcription factor CBF/NF-Y/archaeal histone" evidence="4">
    <location>
        <begin position="56"/>
        <end position="101"/>
    </location>
</feature>
<dbReference type="OrthoDB" id="1707486at2759"/>
<evidence type="ECO:0000256" key="1">
    <source>
        <dbReference type="ARBA" id="ARBA00004123"/>
    </source>
</evidence>
<evidence type="ECO:0000313" key="5">
    <source>
        <dbReference type="EMBL" id="PRW44627.1"/>
    </source>
</evidence>
<evidence type="ECO:0000256" key="3">
    <source>
        <dbReference type="SAM" id="MobiDB-lite"/>
    </source>
</evidence>